<feature type="region of interest" description="Disordered" evidence="7">
    <location>
        <begin position="76"/>
        <end position="108"/>
    </location>
</feature>
<dbReference type="GO" id="GO:0005840">
    <property type="term" value="C:ribosome"/>
    <property type="evidence" value="ECO:0007669"/>
    <property type="project" value="UniProtKB-KW"/>
</dbReference>
<dbReference type="InterPro" id="IPR013219">
    <property type="entry name" value="Ribosomal_mS33"/>
</dbReference>
<evidence type="ECO:0000256" key="3">
    <source>
        <dbReference type="ARBA" id="ARBA00022980"/>
    </source>
</evidence>
<accession>A0A0C3A8E7</accession>
<name>A0A0C3A8E7_9AGAM</name>
<comment type="similarity">
    <text evidence="2">Belongs to the mitochondrion-specific ribosomal protein mS33 family.</text>
</comment>
<evidence type="ECO:0000313" key="8">
    <source>
        <dbReference type="EMBL" id="KIM61117.1"/>
    </source>
</evidence>
<evidence type="ECO:0000256" key="1">
    <source>
        <dbReference type="ARBA" id="ARBA00004173"/>
    </source>
</evidence>
<keyword evidence="9" id="KW-1185">Reference proteome</keyword>
<proteinExistence type="inferred from homology"/>
<reference evidence="8 9" key="1">
    <citation type="submission" date="2014-04" db="EMBL/GenBank/DDBJ databases">
        <authorList>
            <consortium name="DOE Joint Genome Institute"/>
            <person name="Kuo A."/>
            <person name="Kohler A."/>
            <person name="Nagy L.G."/>
            <person name="Floudas D."/>
            <person name="Copeland A."/>
            <person name="Barry K.W."/>
            <person name="Cichocki N."/>
            <person name="Veneault-Fourrey C."/>
            <person name="LaButti K."/>
            <person name="Lindquist E.A."/>
            <person name="Lipzen A."/>
            <person name="Lundell T."/>
            <person name="Morin E."/>
            <person name="Murat C."/>
            <person name="Sun H."/>
            <person name="Tunlid A."/>
            <person name="Henrissat B."/>
            <person name="Grigoriev I.V."/>
            <person name="Hibbett D.S."/>
            <person name="Martin F."/>
            <person name="Nordberg H.P."/>
            <person name="Cantor M.N."/>
            <person name="Hua S.X."/>
        </authorList>
    </citation>
    <scope>NUCLEOTIDE SEQUENCE [LARGE SCALE GENOMIC DNA]</scope>
    <source>
        <strain evidence="8 9">Foug A</strain>
    </source>
</reference>
<evidence type="ECO:0000256" key="7">
    <source>
        <dbReference type="SAM" id="MobiDB-lite"/>
    </source>
</evidence>
<comment type="subcellular location">
    <subcellularLocation>
        <location evidence="1">Mitochondrion</location>
    </subcellularLocation>
</comment>
<dbReference type="AlphaFoldDB" id="A0A0C3A8E7"/>
<protein>
    <recommendedName>
        <fullName evidence="6">Small ribosomal subunit protein mS33</fullName>
    </recommendedName>
</protein>
<dbReference type="GO" id="GO:1990904">
    <property type="term" value="C:ribonucleoprotein complex"/>
    <property type="evidence" value="ECO:0007669"/>
    <property type="project" value="UniProtKB-KW"/>
</dbReference>
<evidence type="ECO:0000256" key="5">
    <source>
        <dbReference type="ARBA" id="ARBA00023274"/>
    </source>
</evidence>
<dbReference type="OrthoDB" id="2257454at2759"/>
<evidence type="ECO:0000256" key="2">
    <source>
        <dbReference type="ARBA" id="ARBA00008970"/>
    </source>
</evidence>
<evidence type="ECO:0000256" key="4">
    <source>
        <dbReference type="ARBA" id="ARBA00023128"/>
    </source>
</evidence>
<gene>
    <name evidence="8" type="ORF">SCLCIDRAFT_122829</name>
</gene>
<evidence type="ECO:0000313" key="9">
    <source>
        <dbReference type="Proteomes" id="UP000053989"/>
    </source>
</evidence>
<dbReference type="PANTHER" id="PTHR13362">
    <property type="entry name" value="MITOCHONDRIAL RIBOSOMAL PROTEIN S33"/>
    <property type="match status" value="1"/>
</dbReference>
<dbReference type="GO" id="GO:0005739">
    <property type="term" value="C:mitochondrion"/>
    <property type="evidence" value="ECO:0007669"/>
    <property type="project" value="UniProtKB-SubCell"/>
</dbReference>
<keyword evidence="4" id="KW-0496">Mitochondrion</keyword>
<dbReference type="PANTHER" id="PTHR13362:SF2">
    <property type="entry name" value="SMALL RIBOSOMAL SUBUNIT PROTEIN MS33"/>
    <property type="match status" value="1"/>
</dbReference>
<reference evidence="9" key="2">
    <citation type="submission" date="2015-01" db="EMBL/GenBank/DDBJ databases">
        <title>Evolutionary Origins and Diversification of the Mycorrhizal Mutualists.</title>
        <authorList>
            <consortium name="DOE Joint Genome Institute"/>
            <consortium name="Mycorrhizal Genomics Consortium"/>
            <person name="Kohler A."/>
            <person name="Kuo A."/>
            <person name="Nagy L.G."/>
            <person name="Floudas D."/>
            <person name="Copeland A."/>
            <person name="Barry K.W."/>
            <person name="Cichocki N."/>
            <person name="Veneault-Fourrey C."/>
            <person name="LaButti K."/>
            <person name="Lindquist E.A."/>
            <person name="Lipzen A."/>
            <person name="Lundell T."/>
            <person name="Morin E."/>
            <person name="Murat C."/>
            <person name="Riley R."/>
            <person name="Ohm R."/>
            <person name="Sun H."/>
            <person name="Tunlid A."/>
            <person name="Henrissat B."/>
            <person name="Grigoriev I.V."/>
            <person name="Hibbett D.S."/>
            <person name="Martin F."/>
        </authorList>
    </citation>
    <scope>NUCLEOTIDE SEQUENCE [LARGE SCALE GENOMIC DNA]</scope>
    <source>
        <strain evidence="9">Foug A</strain>
    </source>
</reference>
<dbReference type="STRING" id="1036808.A0A0C3A8E7"/>
<organism evidence="8 9">
    <name type="scientific">Scleroderma citrinum Foug A</name>
    <dbReference type="NCBI Taxonomy" id="1036808"/>
    <lineage>
        <taxon>Eukaryota</taxon>
        <taxon>Fungi</taxon>
        <taxon>Dikarya</taxon>
        <taxon>Basidiomycota</taxon>
        <taxon>Agaricomycotina</taxon>
        <taxon>Agaricomycetes</taxon>
        <taxon>Agaricomycetidae</taxon>
        <taxon>Boletales</taxon>
        <taxon>Sclerodermatineae</taxon>
        <taxon>Sclerodermataceae</taxon>
        <taxon>Scleroderma</taxon>
    </lineage>
</organism>
<dbReference type="Proteomes" id="UP000053989">
    <property type="component" value="Unassembled WGS sequence"/>
</dbReference>
<evidence type="ECO:0000256" key="6">
    <source>
        <dbReference type="ARBA" id="ARBA00035132"/>
    </source>
</evidence>
<dbReference type="InParanoid" id="A0A0C3A8E7"/>
<dbReference type="HOGENOM" id="CLU_150777_0_1_1"/>
<dbReference type="Pfam" id="PF08293">
    <property type="entry name" value="MRP-S33"/>
    <property type="match status" value="1"/>
</dbReference>
<keyword evidence="3" id="KW-0689">Ribosomal protein</keyword>
<sequence>MAATSTASRLAALVKTRCEIFQTAYNPTSARTGAKYLRARLRGPSMVKYYPPVANIAKLVKEYKDSRVMVNFAEAQRLQDVEEKKRRGKGAPTKAKDKGQSRRTARKR</sequence>
<dbReference type="EMBL" id="KN822055">
    <property type="protein sequence ID" value="KIM61117.1"/>
    <property type="molecule type" value="Genomic_DNA"/>
</dbReference>
<keyword evidence="5" id="KW-0687">Ribonucleoprotein</keyword>